<feature type="compositionally biased region" description="Low complexity" evidence="1">
    <location>
        <begin position="239"/>
        <end position="253"/>
    </location>
</feature>
<feature type="compositionally biased region" description="Low complexity" evidence="1">
    <location>
        <begin position="133"/>
        <end position="224"/>
    </location>
</feature>
<evidence type="ECO:0000313" key="2">
    <source>
        <dbReference type="EMBL" id="SZX71619.1"/>
    </source>
</evidence>
<proteinExistence type="predicted"/>
<feature type="region of interest" description="Disordered" evidence="1">
    <location>
        <begin position="133"/>
        <end position="253"/>
    </location>
</feature>
<feature type="compositionally biased region" description="Low complexity" evidence="1">
    <location>
        <begin position="580"/>
        <end position="592"/>
    </location>
</feature>
<feature type="region of interest" description="Disordered" evidence="1">
    <location>
        <begin position="559"/>
        <end position="592"/>
    </location>
</feature>
<dbReference type="EMBL" id="FNXT01001063">
    <property type="protein sequence ID" value="SZX71619.1"/>
    <property type="molecule type" value="Genomic_DNA"/>
</dbReference>
<accession>A0A383W398</accession>
<dbReference type="Proteomes" id="UP000256970">
    <property type="component" value="Unassembled WGS sequence"/>
</dbReference>
<gene>
    <name evidence="2" type="ORF">BQ4739_LOCUS11749</name>
</gene>
<organism evidence="2 3">
    <name type="scientific">Tetradesmus obliquus</name>
    <name type="common">Green alga</name>
    <name type="synonym">Acutodesmus obliquus</name>
    <dbReference type="NCBI Taxonomy" id="3088"/>
    <lineage>
        <taxon>Eukaryota</taxon>
        <taxon>Viridiplantae</taxon>
        <taxon>Chlorophyta</taxon>
        <taxon>core chlorophytes</taxon>
        <taxon>Chlorophyceae</taxon>
        <taxon>CS clade</taxon>
        <taxon>Sphaeropleales</taxon>
        <taxon>Scenedesmaceae</taxon>
        <taxon>Tetradesmus</taxon>
    </lineage>
</organism>
<name>A0A383W398_TETOB</name>
<evidence type="ECO:0000313" key="3">
    <source>
        <dbReference type="Proteomes" id="UP000256970"/>
    </source>
</evidence>
<reference evidence="2 3" key="1">
    <citation type="submission" date="2016-10" db="EMBL/GenBank/DDBJ databases">
        <authorList>
            <person name="Cai Z."/>
        </authorList>
    </citation>
    <scope>NUCLEOTIDE SEQUENCE [LARGE SCALE GENOMIC DNA]</scope>
</reference>
<feature type="region of interest" description="Disordered" evidence="1">
    <location>
        <begin position="21"/>
        <end position="87"/>
    </location>
</feature>
<protein>
    <submittedName>
        <fullName evidence="2">Uncharacterized protein</fullName>
    </submittedName>
</protein>
<sequence length="592" mass="65203">MMALTSGQLAAGHQPLIAKSHQHTPGIHARHTRRAAALRPNVLAAERPPGYIQRPAKRFSKKQPRTEEAQSSGDSLLLQGAAPADGQVAAEQLQQQQHAQQQQQQQQQQLWKEQQLLLQEQWQKQQQEEQQLQQHQQQQGQQRGVQRQRPRQPAQHVHQRQQQLPQQQQQHQQQQQQLQMQQQQQQQRQRQQQQQSLRQGRHPPQGSSQQASGAAPAAAHVQQQRTQLRMQPAVAQDLSSQPTSSSSAYSSAISSSSSSSLTRLVAAAPAYSVVPTATAPSVAAAATRAAAKAAAAAAAAADSASSNGGLPAVLPRAEQCVPRQFWGLMNEELRPWHKQVLVQLCFCLPPPACYVYRDMRAGTMQGVLAQRASLEKGVRAGLVELEWQARRLRGWQSTVSAKHSPGCVAPESLQQAQEELLLLKASLGTTRSQLAALQAKARAYSDTDYLSYSSTFADLLQEMQAVVDVLRQQQAPLVHRMQEVQEAAARRALFAPSAAAAAAAQREAAAAVAAELARAGPACKEAMQRLKHMQQEMQQGLDWRYPPREYVLWRFKGRPGASKPPLAMPGLRRPVPAVRQGVQQLPQPQNQA</sequence>
<evidence type="ECO:0000256" key="1">
    <source>
        <dbReference type="SAM" id="MobiDB-lite"/>
    </source>
</evidence>
<dbReference type="AlphaFoldDB" id="A0A383W398"/>
<keyword evidence="3" id="KW-1185">Reference proteome</keyword>